<organism evidence="2 3">
    <name type="scientific">Sphingopyxis witflariensis</name>
    <dbReference type="NCBI Taxonomy" id="173675"/>
    <lineage>
        <taxon>Bacteria</taxon>
        <taxon>Pseudomonadati</taxon>
        <taxon>Pseudomonadota</taxon>
        <taxon>Alphaproteobacteria</taxon>
        <taxon>Sphingomonadales</taxon>
        <taxon>Sphingomonadaceae</taxon>
        <taxon>Sphingopyxis</taxon>
    </lineage>
</organism>
<keyword evidence="1" id="KW-0812">Transmembrane</keyword>
<keyword evidence="1" id="KW-1133">Transmembrane helix</keyword>
<keyword evidence="1" id="KW-0472">Membrane</keyword>
<accession>A0A246K582</accession>
<dbReference type="InterPro" id="IPR023214">
    <property type="entry name" value="HAD_sf"/>
</dbReference>
<evidence type="ECO:0000313" key="2">
    <source>
        <dbReference type="EMBL" id="OWR01152.1"/>
    </source>
</evidence>
<protein>
    <submittedName>
        <fullName evidence="2">Haloacid dehalogenase</fullName>
    </submittedName>
</protein>
<dbReference type="EMBL" id="NISJ01000001">
    <property type="protein sequence ID" value="OWR01152.1"/>
    <property type="molecule type" value="Genomic_DNA"/>
</dbReference>
<sequence length="257" mass="28171">MPRSAGATMKDDMMEQWQVMTDAPAPAAASRPIALSVFDLDRTLTIMPTYTPFLLFAARTRAPWRLLLAPLLIPAALLYALKLIPRRTMKPLMHRLMIGGALPKADAQALADRFADRLLENGLYAEGRALIAAEQATGRRTILATAAPHFYAATIAERLGINDVVATASSWRDDQLLPELGGTNCYGADKLRMLCAFLDSAGIDRTAAHIRFYSDHASDLPLFEFADEAFAVNPSSKLRAIAAARGWSLLDWDKDAR</sequence>
<dbReference type="AlphaFoldDB" id="A0A246K582"/>
<dbReference type="Pfam" id="PF12710">
    <property type="entry name" value="HAD"/>
    <property type="match status" value="1"/>
</dbReference>
<reference evidence="2 3" key="1">
    <citation type="journal article" date="2002" name="Int. J. Syst. Evol. Microbiol.">
        <title>Sphingopyxis witflariensis sp. nov., isolated from activated sludge.</title>
        <authorList>
            <person name="Kampfer P."/>
            <person name="Witzenberger R."/>
            <person name="Denner E.B."/>
            <person name="Busse H.J."/>
            <person name="Neef A."/>
        </authorList>
    </citation>
    <scope>NUCLEOTIDE SEQUENCE [LARGE SCALE GENOMIC DNA]</scope>
    <source>
        <strain evidence="2 3">DSM 14551</strain>
    </source>
</reference>
<evidence type="ECO:0000313" key="3">
    <source>
        <dbReference type="Proteomes" id="UP000197097"/>
    </source>
</evidence>
<comment type="caution">
    <text evidence="2">The sequence shown here is derived from an EMBL/GenBank/DDBJ whole genome shotgun (WGS) entry which is preliminary data.</text>
</comment>
<dbReference type="InterPro" id="IPR006385">
    <property type="entry name" value="HAD_hydro_SerB1"/>
</dbReference>
<keyword evidence="3" id="KW-1185">Reference proteome</keyword>
<feature type="transmembrane region" description="Helical" evidence="1">
    <location>
        <begin position="62"/>
        <end position="81"/>
    </location>
</feature>
<proteinExistence type="predicted"/>
<dbReference type="Proteomes" id="UP000197097">
    <property type="component" value="Unassembled WGS sequence"/>
</dbReference>
<name>A0A246K582_9SPHN</name>
<dbReference type="Gene3D" id="3.40.50.1000">
    <property type="entry name" value="HAD superfamily/HAD-like"/>
    <property type="match status" value="1"/>
</dbReference>
<dbReference type="SUPFAM" id="SSF56784">
    <property type="entry name" value="HAD-like"/>
    <property type="match status" value="1"/>
</dbReference>
<dbReference type="InterPro" id="IPR036412">
    <property type="entry name" value="HAD-like_sf"/>
</dbReference>
<evidence type="ECO:0000256" key="1">
    <source>
        <dbReference type="SAM" id="Phobius"/>
    </source>
</evidence>
<gene>
    <name evidence="2" type="ORF">CDQ91_01640</name>
</gene>
<dbReference type="NCBIfam" id="TIGR01490">
    <property type="entry name" value="HAD-SF-IB-hyp1"/>
    <property type="match status" value="1"/>
</dbReference>
<dbReference type="Gene3D" id="1.20.1440.100">
    <property type="entry name" value="SG protein - dephosphorylation function"/>
    <property type="match status" value="1"/>
</dbReference>
<dbReference type="NCBIfam" id="TIGR01488">
    <property type="entry name" value="HAD-SF-IB"/>
    <property type="match status" value="1"/>
</dbReference>